<protein>
    <submittedName>
        <fullName evidence="1">Uncharacterized protein</fullName>
    </submittedName>
</protein>
<dbReference type="EMBL" id="GBRH01202491">
    <property type="protein sequence ID" value="JAD95404.1"/>
    <property type="molecule type" value="Transcribed_RNA"/>
</dbReference>
<reference evidence="1" key="2">
    <citation type="journal article" date="2015" name="Data Brief">
        <title>Shoot transcriptome of the giant reed, Arundo donax.</title>
        <authorList>
            <person name="Barrero R.A."/>
            <person name="Guerrero F.D."/>
            <person name="Moolhuijzen P."/>
            <person name="Goolsby J.A."/>
            <person name="Tidwell J."/>
            <person name="Bellgard S.E."/>
            <person name="Bellgard M.I."/>
        </authorList>
    </citation>
    <scope>NUCLEOTIDE SEQUENCE</scope>
    <source>
        <tissue evidence="1">Shoot tissue taken approximately 20 cm above the soil surface</tissue>
    </source>
</reference>
<dbReference type="AlphaFoldDB" id="A0A0A9E3M9"/>
<name>A0A0A9E3M9_ARUDO</name>
<sequence>MSKLSRIVLCLQQAHIKKRERKRHPGRCTSGNHVVSWALPNESLPIGTQEGS</sequence>
<evidence type="ECO:0000313" key="1">
    <source>
        <dbReference type="EMBL" id="JAD95404.1"/>
    </source>
</evidence>
<proteinExistence type="predicted"/>
<organism evidence="1">
    <name type="scientific">Arundo donax</name>
    <name type="common">Giant reed</name>
    <name type="synonym">Donax arundinaceus</name>
    <dbReference type="NCBI Taxonomy" id="35708"/>
    <lineage>
        <taxon>Eukaryota</taxon>
        <taxon>Viridiplantae</taxon>
        <taxon>Streptophyta</taxon>
        <taxon>Embryophyta</taxon>
        <taxon>Tracheophyta</taxon>
        <taxon>Spermatophyta</taxon>
        <taxon>Magnoliopsida</taxon>
        <taxon>Liliopsida</taxon>
        <taxon>Poales</taxon>
        <taxon>Poaceae</taxon>
        <taxon>PACMAD clade</taxon>
        <taxon>Arundinoideae</taxon>
        <taxon>Arundineae</taxon>
        <taxon>Arundo</taxon>
    </lineage>
</organism>
<reference evidence="1" key="1">
    <citation type="submission" date="2014-09" db="EMBL/GenBank/DDBJ databases">
        <authorList>
            <person name="Magalhaes I.L.F."/>
            <person name="Oliveira U."/>
            <person name="Santos F.R."/>
            <person name="Vidigal T.H.D.A."/>
            <person name="Brescovit A.D."/>
            <person name="Santos A.J."/>
        </authorList>
    </citation>
    <scope>NUCLEOTIDE SEQUENCE</scope>
    <source>
        <tissue evidence="1">Shoot tissue taken approximately 20 cm above the soil surface</tissue>
    </source>
</reference>
<accession>A0A0A9E3M9</accession>